<dbReference type="AlphaFoldDB" id="A0A1F6AQ98"/>
<evidence type="ECO:0008006" key="3">
    <source>
        <dbReference type="Google" id="ProtNLM"/>
    </source>
</evidence>
<proteinExistence type="predicted"/>
<reference evidence="1 2" key="1">
    <citation type="journal article" date="2016" name="Nat. Commun.">
        <title>Thousands of microbial genomes shed light on interconnected biogeochemical processes in an aquifer system.</title>
        <authorList>
            <person name="Anantharaman K."/>
            <person name="Brown C.T."/>
            <person name="Hug L.A."/>
            <person name="Sharon I."/>
            <person name="Castelle C.J."/>
            <person name="Probst A.J."/>
            <person name="Thomas B.C."/>
            <person name="Singh A."/>
            <person name="Wilkins M.J."/>
            <person name="Karaoz U."/>
            <person name="Brodie E.L."/>
            <person name="Williams K.H."/>
            <person name="Hubbard S.S."/>
            <person name="Banfield J.F."/>
        </authorList>
    </citation>
    <scope>NUCLEOTIDE SEQUENCE [LARGE SCALE GENOMIC DNA]</scope>
</reference>
<gene>
    <name evidence="1" type="ORF">A2960_01770</name>
</gene>
<name>A0A1F6AQ98_9BACT</name>
<accession>A0A1F6AQ98</accession>
<evidence type="ECO:0000313" key="1">
    <source>
        <dbReference type="EMBL" id="OGG26869.1"/>
    </source>
</evidence>
<evidence type="ECO:0000313" key="2">
    <source>
        <dbReference type="Proteomes" id="UP000176609"/>
    </source>
</evidence>
<organism evidence="1 2">
    <name type="scientific">Candidatus Gottesmanbacteria bacterium RIFCSPLOWO2_01_FULL_39_12b</name>
    <dbReference type="NCBI Taxonomy" id="1798388"/>
    <lineage>
        <taxon>Bacteria</taxon>
        <taxon>Candidatus Gottesmaniibacteriota</taxon>
    </lineage>
</organism>
<comment type="caution">
    <text evidence="1">The sequence shown here is derived from an EMBL/GenBank/DDBJ whole genome shotgun (WGS) entry which is preliminary data.</text>
</comment>
<sequence>MVRFFNKPKFLIPTIIIAILAVIFTRQLSSNSSSLLSGLSFAETILSSPTPVPVQEVTYKSEVYSPDGTMKVVMNKTSKNQTLANYTFTVSEVSGTNEKIIFSKTLGENQEIQIPENSWSPDNKYLFLKENDISYLSFMVFKANGESFADGSEFIDVVPLFEEKKFGYNLSDITGWDSNNLLHIFTVKENGTKGQSYWFDVGGKIFYILGSR</sequence>
<protein>
    <recommendedName>
        <fullName evidence="3">Dipeptidylpeptidase IV N-terminal domain-containing protein</fullName>
    </recommendedName>
</protein>
<dbReference type="EMBL" id="MFJR01000007">
    <property type="protein sequence ID" value="OGG26869.1"/>
    <property type="molecule type" value="Genomic_DNA"/>
</dbReference>
<dbReference type="Proteomes" id="UP000176609">
    <property type="component" value="Unassembled WGS sequence"/>
</dbReference>